<keyword evidence="2" id="KW-0812">Transmembrane</keyword>
<keyword evidence="2" id="KW-0472">Membrane</keyword>
<feature type="transmembrane region" description="Helical" evidence="2">
    <location>
        <begin position="124"/>
        <end position="153"/>
    </location>
</feature>
<keyword evidence="4" id="KW-1185">Reference proteome</keyword>
<feature type="compositionally biased region" description="Basic and acidic residues" evidence="1">
    <location>
        <begin position="42"/>
        <end position="59"/>
    </location>
</feature>
<gene>
    <name evidence="3" type="ORF">L207DRAFT_512684</name>
</gene>
<dbReference type="AlphaFoldDB" id="A0A2J6RMH6"/>
<evidence type="ECO:0000256" key="1">
    <source>
        <dbReference type="SAM" id="MobiDB-lite"/>
    </source>
</evidence>
<evidence type="ECO:0000313" key="3">
    <source>
        <dbReference type="EMBL" id="PMD39721.1"/>
    </source>
</evidence>
<protein>
    <submittedName>
        <fullName evidence="3">Uncharacterized protein</fullName>
    </submittedName>
</protein>
<evidence type="ECO:0000313" key="4">
    <source>
        <dbReference type="Proteomes" id="UP000235786"/>
    </source>
</evidence>
<dbReference type="EMBL" id="KZ613946">
    <property type="protein sequence ID" value="PMD39721.1"/>
    <property type="molecule type" value="Genomic_DNA"/>
</dbReference>
<reference evidence="3 4" key="1">
    <citation type="submission" date="2016-04" db="EMBL/GenBank/DDBJ databases">
        <title>A degradative enzymes factory behind the ericoid mycorrhizal symbiosis.</title>
        <authorList>
            <consortium name="DOE Joint Genome Institute"/>
            <person name="Martino E."/>
            <person name="Morin E."/>
            <person name="Grelet G."/>
            <person name="Kuo A."/>
            <person name="Kohler A."/>
            <person name="Daghino S."/>
            <person name="Barry K."/>
            <person name="Choi C."/>
            <person name="Cichocki N."/>
            <person name="Clum A."/>
            <person name="Copeland A."/>
            <person name="Hainaut M."/>
            <person name="Haridas S."/>
            <person name="Labutti K."/>
            <person name="Lindquist E."/>
            <person name="Lipzen A."/>
            <person name="Khouja H.-R."/>
            <person name="Murat C."/>
            <person name="Ohm R."/>
            <person name="Olson A."/>
            <person name="Spatafora J."/>
            <person name="Veneault-Fourrey C."/>
            <person name="Henrissat B."/>
            <person name="Grigoriev I."/>
            <person name="Martin F."/>
            <person name="Perotto S."/>
        </authorList>
    </citation>
    <scope>NUCLEOTIDE SEQUENCE [LARGE SCALE GENOMIC DNA]</scope>
    <source>
        <strain evidence="3 4">F</strain>
    </source>
</reference>
<evidence type="ECO:0000256" key="2">
    <source>
        <dbReference type="SAM" id="Phobius"/>
    </source>
</evidence>
<accession>A0A2J6RMH6</accession>
<organism evidence="3 4">
    <name type="scientific">Hyaloscypha variabilis (strain UAMH 11265 / GT02V1 / F)</name>
    <name type="common">Meliniomyces variabilis</name>
    <dbReference type="NCBI Taxonomy" id="1149755"/>
    <lineage>
        <taxon>Eukaryota</taxon>
        <taxon>Fungi</taxon>
        <taxon>Dikarya</taxon>
        <taxon>Ascomycota</taxon>
        <taxon>Pezizomycotina</taxon>
        <taxon>Leotiomycetes</taxon>
        <taxon>Helotiales</taxon>
        <taxon>Hyaloscyphaceae</taxon>
        <taxon>Hyaloscypha</taxon>
        <taxon>Hyaloscypha variabilis</taxon>
    </lineage>
</organism>
<sequence>MQKPNPERQTQPFNALTRLRPLPIPHPVKPPPLKYPPSSKSENSRHNPQRDGYELDLHPISRHSPHHLTIHHLNSEQEGKEEERQTLTDLPSAPPVTVGKVVFVPATPALALPLGTTTVLSRDVCVVVVFAGALIVTFVEIDFAVAVGVMIAAGVEVGMDVGGEARVGIATARC</sequence>
<keyword evidence="2" id="KW-1133">Transmembrane helix</keyword>
<feature type="compositionally biased region" description="Pro residues" evidence="1">
    <location>
        <begin position="22"/>
        <end position="35"/>
    </location>
</feature>
<dbReference type="Proteomes" id="UP000235786">
    <property type="component" value="Unassembled WGS sequence"/>
</dbReference>
<name>A0A2J6RMH6_HYAVF</name>
<feature type="region of interest" description="Disordered" evidence="1">
    <location>
        <begin position="1"/>
        <end position="60"/>
    </location>
</feature>
<proteinExistence type="predicted"/>